<evidence type="ECO:0000313" key="10">
    <source>
        <dbReference type="Proteomes" id="UP000179266"/>
    </source>
</evidence>
<dbReference type="InterPro" id="IPR033756">
    <property type="entry name" value="YlxH/NBP35"/>
</dbReference>
<dbReference type="NCBIfam" id="NF041136">
    <property type="entry name" value="MrpORP"/>
    <property type="match status" value="1"/>
</dbReference>
<keyword evidence="5 6" id="KW-0411">Iron-sulfur</keyword>
<evidence type="ECO:0000256" key="3">
    <source>
        <dbReference type="ARBA" id="ARBA00022840"/>
    </source>
</evidence>
<dbReference type="GO" id="GO:0016887">
    <property type="term" value="F:ATP hydrolysis activity"/>
    <property type="evidence" value="ECO:0007669"/>
    <property type="project" value="UniProtKB-UniRule"/>
</dbReference>
<feature type="domain" description="Dinitrogenase iron-molybdenum cofactor biosynthesis" evidence="8">
    <location>
        <begin position="319"/>
        <end position="407"/>
    </location>
</feature>
<keyword evidence="6" id="KW-0378">Hydrolase</keyword>
<dbReference type="SUPFAM" id="SSF52540">
    <property type="entry name" value="P-loop containing nucleoside triphosphate hydrolases"/>
    <property type="match status" value="1"/>
</dbReference>
<keyword evidence="2 6" id="KW-0547">Nucleotide-binding</keyword>
<dbReference type="InterPro" id="IPR003731">
    <property type="entry name" value="Di-Nase_FeMo-co_biosynth"/>
</dbReference>
<comment type="caution">
    <text evidence="9">The sequence shown here is derived from an EMBL/GenBank/DDBJ whole genome shotgun (WGS) entry which is preliminary data.</text>
</comment>
<evidence type="ECO:0000256" key="1">
    <source>
        <dbReference type="ARBA" id="ARBA00022723"/>
    </source>
</evidence>
<dbReference type="PANTHER" id="PTHR23264:SF19">
    <property type="entry name" value="CYTOSOLIC FE-S CLUSTER ASSEMBLY FACTOR NUBP2"/>
    <property type="match status" value="1"/>
</dbReference>
<dbReference type="GO" id="GO:0016226">
    <property type="term" value="P:iron-sulfur cluster assembly"/>
    <property type="evidence" value="ECO:0007669"/>
    <property type="project" value="InterPro"/>
</dbReference>
<evidence type="ECO:0000256" key="6">
    <source>
        <dbReference type="HAMAP-Rule" id="MF_02040"/>
    </source>
</evidence>
<feature type="binding site" evidence="6">
    <location>
        <begin position="51"/>
        <end position="58"/>
    </location>
    <ligand>
        <name>ATP</name>
        <dbReference type="ChEBI" id="CHEBI:30616"/>
    </ligand>
</feature>
<dbReference type="GO" id="GO:0005829">
    <property type="term" value="C:cytosol"/>
    <property type="evidence" value="ECO:0007669"/>
    <property type="project" value="TreeGrafter"/>
</dbReference>
<dbReference type="HAMAP" id="MF_02040">
    <property type="entry name" value="Mrp_NBP35"/>
    <property type="match status" value="1"/>
</dbReference>
<accession>A0A1F7S043</accession>
<sequence length="421" mass="45711">MSSNSGSHNSCGECGSGHNTHHSHDNTIHEEERIIQRRMARIKHKLLILSGKGGVGKSTVSANIAMALASQGKSVGLMDIDVHGPSIPRLFGLVGVPGQGEDNTILPVIYNRNLKVISMGFFLPNRDDAVIWRGPMKHTLIKQFLQDVDWGDLDYLVIDSPPGTGDEPMSIASFIGSQLHALIVTIPPELSLEDVRKSINFCKKVSLKILGVVENMSGFICPHCGNSVEIFKKGGGEKMAHEMGVPFLGSIPIEPKMVISCDNGTPYIHQYPDSPTAKAFNEILKPILALEAVDKAMTQPHENIQNTTTTKIAIPVSQGTLSQHFGHCEEFLLLDVDLRNKEIISKQTLEAPPHEPGLLPKWLHEKGANIIIAGGMGARAQELFNQNKIKVIIGASSGDPEKIAMSFLEGNLVTGENVCDH</sequence>
<dbReference type="EMBL" id="MGDD01000095">
    <property type="protein sequence ID" value="OGL47149.1"/>
    <property type="molecule type" value="Genomic_DNA"/>
</dbReference>
<dbReference type="InterPro" id="IPR019591">
    <property type="entry name" value="Mrp/NBP35_ATP-bd"/>
</dbReference>
<gene>
    <name evidence="9" type="ORF">A2161_14130</name>
</gene>
<feature type="region of interest" description="Disordered" evidence="7">
    <location>
        <begin position="1"/>
        <end position="29"/>
    </location>
</feature>
<name>A0A1F7S043_9BACT</name>
<dbReference type="Gene3D" id="3.40.50.300">
    <property type="entry name" value="P-loop containing nucleotide triphosphate hydrolases"/>
    <property type="match status" value="1"/>
</dbReference>
<proteinExistence type="inferred from homology"/>
<comment type="function">
    <text evidence="6">Binds and transfers iron-sulfur (Fe-S) clusters to target apoproteins. Can hydrolyze ATP.</text>
</comment>
<dbReference type="InterPro" id="IPR000808">
    <property type="entry name" value="Mrp-like_CS"/>
</dbReference>
<dbReference type="AlphaFoldDB" id="A0A1F7S043"/>
<dbReference type="CDD" id="cd02037">
    <property type="entry name" value="Mrp_NBP35"/>
    <property type="match status" value="1"/>
</dbReference>
<evidence type="ECO:0000256" key="4">
    <source>
        <dbReference type="ARBA" id="ARBA00023004"/>
    </source>
</evidence>
<evidence type="ECO:0000256" key="5">
    <source>
        <dbReference type="ARBA" id="ARBA00023014"/>
    </source>
</evidence>
<dbReference type="CDD" id="cd00851">
    <property type="entry name" value="MTH1175"/>
    <property type="match status" value="1"/>
</dbReference>
<dbReference type="GO" id="GO:0051536">
    <property type="term" value="F:iron-sulfur cluster binding"/>
    <property type="evidence" value="ECO:0007669"/>
    <property type="project" value="UniProtKB-UniRule"/>
</dbReference>
<dbReference type="GO" id="GO:0046872">
    <property type="term" value="F:metal ion binding"/>
    <property type="evidence" value="ECO:0007669"/>
    <property type="project" value="UniProtKB-KW"/>
</dbReference>
<dbReference type="PANTHER" id="PTHR23264">
    <property type="entry name" value="NUCLEOTIDE-BINDING PROTEIN NBP35 YEAST -RELATED"/>
    <property type="match status" value="1"/>
</dbReference>
<dbReference type="GO" id="GO:0005524">
    <property type="term" value="F:ATP binding"/>
    <property type="evidence" value="ECO:0007669"/>
    <property type="project" value="UniProtKB-UniRule"/>
</dbReference>
<comment type="similarity">
    <text evidence="6">Belongs to the Mrp/NBP35 ATP-binding proteins family.</text>
</comment>
<keyword evidence="4 6" id="KW-0408">Iron</keyword>
<protein>
    <recommendedName>
        <fullName evidence="6">Iron-sulfur cluster carrier protein</fullName>
    </recommendedName>
</protein>
<organism evidence="9 10">
    <name type="scientific">Candidatus Schekmanbacteria bacterium RBG_13_48_7</name>
    <dbReference type="NCBI Taxonomy" id="1817878"/>
    <lineage>
        <taxon>Bacteria</taxon>
        <taxon>Candidatus Schekmaniibacteriota</taxon>
    </lineage>
</organism>
<dbReference type="InterPro" id="IPR033913">
    <property type="entry name" value="MTH1175_dom"/>
</dbReference>
<evidence type="ECO:0000256" key="7">
    <source>
        <dbReference type="SAM" id="MobiDB-lite"/>
    </source>
</evidence>
<reference evidence="9 10" key="1">
    <citation type="journal article" date="2016" name="Nat. Commun.">
        <title>Thousands of microbial genomes shed light on interconnected biogeochemical processes in an aquifer system.</title>
        <authorList>
            <person name="Anantharaman K."/>
            <person name="Brown C.T."/>
            <person name="Hug L.A."/>
            <person name="Sharon I."/>
            <person name="Castelle C.J."/>
            <person name="Probst A.J."/>
            <person name="Thomas B.C."/>
            <person name="Singh A."/>
            <person name="Wilkins M.J."/>
            <person name="Karaoz U."/>
            <person name="Brodie E.L."/>
            <person name="Williams K.H."/>
            <person name="Hubbard S.S."/>
            <person name="Banfield J.F."/>
        </authorList>
    </citation>
    <scope>NUCLEOTIDE SEQUENCE [LARGE SCALE GENOMIC DNA]</scope>
</reference>
<evidence type="ECO:0000313" key="9">
    <source>
        <dbReference type="EMBL" id="OGL47149.1"/>
    </source>
</evidence>
<dbReference type="InterPro" id="IPR036105">
    <property type="entry name" value="DiNase_FeMo-co_biosyn_sf"/>
</dbReference>
<keyword evidence="1 6" id="KW-0479">Metal-binding</keyword>
<dbReference type="PROSITE" id="PS01215">
    <property type="entry name" value="MRP"/>
    <property type="match status" value="1"/>
</dbReference>
<dbReference type="FunFam" id="3.40.50.300:FF:001119">
    <property type="entry name" value="Iron-sulfur cluster carrier protein"/>
    <property type="match status" value="1"/>
</dbReference>
<dbReference type="Pfam" id="PF10609">
    <property type="entry name" value="ParA"/>
    <property type="match status" value="1"/>
</dbReference>
<feature type="compositionally biased region" description="Polar residues" evidence="7">
    <location>
        <begin position="1"/>
        <end position="10"/>
    </location>
</feature>
<comment type="subunit">
    <text evidence="6">Homodimer.</text>
</comment>
<dbReference type="Gene3D" id="3.30.420.130">
    <property type="entry name" value="Dinitrogenase iron-molybdenum cofactor biosynthesis domain"/>
    <property type="match status" value="1"/>
</dbReference>
<dbReference type="Pfam" id="PF02579">
    <property type="entry name" value="Nitro_FeMo-Co"/>
    <property type="match status" value="1"/>
</dbReference>
<evidence type="ECO:0000256" key="2">
    <source>
        <dbReference type="ARBA" id="ARBA00022741"/>
    </source>
</evidence>
<dbReference type="InterPro" id="IPR027417">
    <property type="entry name" value="P-loop_NTPase"/>
</dbReference>
<dbReference type="GO" id="GO:0140663">
    <property type="term" value="F:ATP-dependent FeS chaperone activity"/>
    <property type="evidence" value="ECO:0007669"/>
    <property type="project" value="InterPro"/>
</dbReference>
<keyword evidence="3 6" id="KW-0067">ATP-binding</keyword>
<dbReference type="SUPFAM" id="SSF53146">
    <property type="entry name" value="Nitrogenase accessory factor-like"/>
    <property type="match status" value="1"/>
</dbReference>
<evidence type="ECO:0000259" key="8">
    <source>
        <dbReference type="Pfam" id="PF02579"/>
    </source>
</evidence>
<dbReference type="Proteomes" id="UP000179266">
    <property type="component" value="Unassembled WGS sequence"/>
</dbReference>